<dbReference type="InterPro" id="IPR023214">
    <property type="entry name" value="HAD_sf"/>
</dbReference>
<evidence type="ECO:0008006" key="3">
    <source>
        <dbReference type="Google" id="ProtNLM"/>
    </source>
</evidence>
<dbReference type="Gene3D" id="3.30.1240.10">
    <property type="match status" value="1"/>
</dbReference>
<dbReference type="GO" id="GO:0016791">
    <property type="term" value="F:phosphatase activity"/>
    <property type="evidence" value="ECO:0007669"/>
    <property type="project" value="TreeGrafter"/>
</dbReference>
<accession>A0A1M5CSW3</accession>
<sequence length="275" mass="30911">MEIKAIITDLDHTLLDEKKRVSDRTLEALKKCRTMEIEIIPATGRNLLGLKECRKLLPLVRYAILANGAEIIDLRENKWIKRELLSPLLAAEVLETAAPYPFLYDVFADGTGKSEDRFLSRLEDYGIEPEICGMIRKTREAVDDVIEYVRRQAAGIEKINLYFSDRRVKEEVRVLLESRGDIAVTSSLHNNLELTNKRADKGNAVQWLANFLEIPLSQVMVFGDSENDAAMISLPAFSVAVENAADVIKEKADYVTASNERAGVALALERFVTGR</sequence>
<dbReference type="InterPro" id="IPR006379">
    <property type="entry name" value="HAD-SF_hydro_IIB"/>
</dbReference>
<dbReference type="SFLD" id="SFLDG01140">
    <property type="entry name" value="C2.B:_Phosphomannomutase_and_P"/>
    <property type="match status" value="1"/>
</dbReference>
<organism evidence="1 2">
    <name type="scientific">Lactonifactor longoviformis DSM 17459</name>
    <dbReference type="NCBI Taxonomy" id="1122155"/>
    <lineage>
        <taxon>Bacteria</taxon>
        <taxon>Bacillati</taxon>
        <taxon>Bacillota</taxon>
        <taxon>Clostridia</taxon>
        <taxon>Eubacteriales</taxon>
        <taxon>Clostridiaceae</taxon>
        <taxon>Lactonifactor</taxon>
    </lineage>
</organism>
<dbReference type="InterPro" id="IPR000150">
    <property type="entry name" value="Cof"/>
</dbReference>
<dbReference type="GO" id="GO:0000287">
    <property type="term" value="F:magnesium ion binding"/>
    <property type="evidence" value="ECO:0007669"/>
    <property type="project" value="TreeGrafter"/>
</dbReference>
<dbReference type="PANTHER" id="PTHR10000:SF8">
    <property type="entry name" value="HAD SUPERFAMILY HYDROLASE-LIKE, TYPE 3"/>
    <property type="match status" value="1"/>
</dbReference>
<gene>
    <name evidence="1" type="ORF">SAMN02745158_04279</name>
</gene>
<dbReference type="NCBIfam" id="TIGR00099">
    <property type="entry name" value="Cof-subfamily"/>
    <property type="match status" value="1"/>
</dbReference>
<dbReference type="PANTHER" id="PTHR10000">
    <property type="entry name" value="PHOSPHOSERINE PHOSPHATASE"/>
    <property type="match status" value="1"/>
</dbReference>
<dbReference type="GO" id="GO:0005829">
    <property type="term" value="C:cytosol"/>
    <property type="evidence" value="ECO:0007669"/>
    <property type="project" value="TreeGrafter"/>
</dbReference>
<dbReference type="Proteomes" id="UP000184245">
    <property type="component" value="Unassembled WGS sequence"/>
</dbReference>
<keyword evidence="2" id="KW-1185">Reference proteome</keyword>
<dbReference type="SFLD" id="SFLDS00003">
    <property type="entry name" value="Haloacid_Dehalogenase"/>
    <property type="match status" value="1"/>
</dbReference>
<dbReference type="SUPFAM" id="SSF56784">
    <property type="entry name" value="HAD-like"/>
    <property type="match status" value="1"/>
</dbReference>
<evidence type="ECO:0000313" key="1">
    <source>
        <dbReference type="EMBL" id="SHF57790.1"/>
    </source>
</evidence>
<name>A0A1M5CSW3_9CLOT</name>
<protein>
    <recommendedName>
        <fullName evidence="3">Cof subfamily of IIB subfamily of haloacid dehalogenase superfamily/HAD-superfamily hydrolase, subfamily IIB</fullName>
    </recommendedName>
</protein>
<dbReference type="InterPro" id="IPR036412">
    <property type="entry name" value="HAD-like_sf"/>
</dbReference>
<dbReference type="Gene3D" id="3.40.50.1000">
    <property type="entry name" value="HAD superfamily/HAD-like"/>
    <property type="match status" value="1"/>
</dbReference>
<evidence type="ECO:0000313" key="2">
    <source>
        <dbReference type="Proteomes" id="UP000184245"/>
    </source>
</evidence>
<reference evidence="1 2" key="1">
    <citation type="submission" date="2016-11" db="EMBL/GenBank/DDBJ databases">
        <authorList>
            <person name="Jaros S."/>
            <person name="Januszkiewicz K."/>
            <person name="Wedrychowicz H."/>
        </authorList>
    </citation>
    <scope>NUCLEOTIDE SEQUENCE [LARGE SCALE GENOMIC DNA]</scope>
    <source>
        <strain evidence="1 2">DSM 17459</strain>
    </source>
</reference>
<dbReference type="Pfam" id="PF08282">
    <property type="entry name" value="Hydrolase_3"/>
    <property type="match status" value="1"/>
</dbReference>
<dbReference type="OrthoDB" id="9781413at2"/>
<proteinExistence type="predicted"/>
<dbReference type="RefSeq" id="WP_072854792.1">
    <property type="nucleotide sequence ID" value="NZ_FQVI01000045.1"/>
</dbReference>
<dbReference type="EMBL" id="FQVI01000045">
    <property type="protein sequence ID" value="SHF57790.1"/>
    <property type="molecule type" value="Genomic_DNA"/>
</dbReference>
<dbReference type="AlphaFoldDB" id="A0A1M5CSW3"/>
<dbReference type="NCBIfam" id="TIGR01484">
    <property type="entry name" value="HAD-SF-IIB"/>
    <property type="match status" value="1"/>
</dbReference>
<dbReference type="STRING" id="1122155.SAMN02745158_04279"/>